<comment type="caution">
    <text evidence="1">The sequence shown here is derived from an EMBL/GenBank/DDBJ whole genome shotgun (WGS) entry which is preliminary data.</text>
</comment>
<gene>
    <name evidence="1" type="ORF">GCM10023353_17860</name>
</gene>
<dbReference type="Proteomes" id="UP001500839">
    <property type="component" value="Unassembled WGS sequence"/>
</dbReference>
<evidence type="ECO:0000313" key="2">
    <source>
        <dbReference type="Proteomes" id="UP001500839"/>
    </source>
</evidence>
<name>A0ABP9CLD9_9ACTN</name>
<sequence>MVTSSSADGDDAGVAWVRTAMGAELRSGAGGAGPLLIDVTWHPPAIRAGLRGPPRWAVMLCAVEPRACYAAPAQHNEFRVQKELLRSQMYSESDRTRRDRILAQISMRVLKDIHLIPSQ</sequence>
<protein>
    <submittedName>
        <fullName evidence="1">Uncharacterized protein</fullName>
    </submittedName>
</protein>
<reference evidence="2" key="1">
    <citation type="journal article" date="2019" name="Int. J. Syst. Evol. Microbiol.">
        <title>The Global Catalogue of Microorganisms (GCM) 10K type strain sequencing project: providing services to taxonomists for standard genome sequencing and annotation.</title>
        <authorList>
            <consortium name="The Broad Institute Genomics Platform"/>
            <consortium name="The Broad Institute Genome Sequencing Center for Infectious Disease"/>
            <person name="Wu L."/>
            <person name="Ma J."/>
        </authorList>
    </citation>
    <scope>NUCLEOTIDE SEQUENCE [LARGE SCALE GENOMIC DNA]</scope>
    <source>
        <strain evidence="2">JCM 18542</strain>
    </source>
</reference>
<organism evidence="1 2">
    <name type="scientific">Tomitella cavernea</name>
    <dbReference type="NCBI Taxonomy" id="1387982"/>
    <lineage>
        <taxon>Bacteria</taxon>
        <taxon>Bacillati</taxon>
        <taxon>Actinomycetota</taxon>
        <taxon>Actinomycetes</taxon>
        <taxon>Mycobacteriales</taxon>
        <taxon>Tomitella</taxon>
    </lineage>
</organism>
<keyword evidence="2" id="KW-1185">Reference proteome</keyword>
<evidence type="ECO:0000313" key="1">
    <source>
        <dbReference type="EMBL" id="GAA4813336.1"/>
    </source>
</evidence>
<accession>A0ABP9CLD9</accession>
<dbReference type="EMBL" id="BAABKQ010000001">
    <property type="protein sequence ID" value="GAA4813336.1"/>
    <property type="molecule type" value="Genomic_DNA"/>
</dbReference>
<proteinExistence type="predicted"/>